<evidence type="ECO:0000256" key="4">
    <source>
        <dbReference type="ARBA" id="ARBA00022989"/>
    </source>
</evidence>
<dbReference type="GeneID" id="111247677"/>
<evidence type="ECO:0000313" key="10">
    <source>
        <dbReference type="Proteomes" id="UP000594260"/>
    </source>
</evidence>
<dbReference type="PANTHER" id="PTHR10809:SF6">
    <property type="entry name" value="AT11025P-RELATED"/>
    <property type="match status" value="1"/>
</dbReference>
<dbReference type="AlphaFoldDB" id="A0A7M7K2I9"/>
<dbReference type="GO" id="GO:0005789">
    <property type="term" value="C:endoplasmic reticulum membrane"/>
    <property type="evidence" value="ECO:0007669"/>
    <property type="project" value="InterPro"/>
</dbReference>
<comment type="subcellular location">
    <subcellularLocation>
        <location evidence="1">Membrane</location>
        <topology evidence="1">Single-pass type IV membrane protein</topology>
    </subcellularLocation>
</comment>
<dbReference type="PANTHER" id="PTHR10809">
    <property type="entry name" value="VESICLE-ASSOCIATED MEMBRANE PROTEIN-ASSOCIATED PROTEIN"/>
    <property type="match status" value="1"/>
</dbReference>
<protein>
    <recommendedName>
        <fullName evidence="8">MSP domain-containing protein</fullName>
    </recommendedName>
</protein>
<dbReference type="Gene3D" id="2.60.40.10">
    <property type="entry name" value="Immunoglobulins"/>
    <property type="match status" value="1"/>
</dbReference>
<evidence type="ECO:0000256" key="1">
    <source>
        <dbReference type="ARBA" id="ARBA00004211"/>
    </source>
</evidence>
<name>A0A7M7K2I9_VARDE</name>
<dbReference type="GO" id="GO:0061817">
    <property type="term" value="P:endoplasmic reticulum-plasma membrane tethering"/>
    <property type="evidence" value="ECO:0007669"/>
    <property type="project" value="TreeGrafter"/>
</dbReference>
<comment type="similarity">
    <text evidence="2">Belongs to the VAMP-associated protein (VAP) (TC 9.B.17) family.</text>
</comment>
<evidence type="ECO:0000256" key="2">
    <source>
        <dbReference type="ARBA" id="ARBA00008932"/>
    </source>
</evidence>
<dbReference type="GO" id="GO:0005886">
    <property type="term" value="C:plasma membrane"/>
    <property type="evidence" value="ECO:0007669"/>
    <property type="project" value="TreeGrafter"/>
</dbReference>
<organism evidence="9 10">
    <name type="scientific">Varroa destructor</name>
    <name type="common">Honeybee mite</name>
    <dbReference type="NCBI Taxonomy" id="109461"/>
    <lineage>
        <taxon>Eukaryota</taxon>
        <taxon>Metazoa</taxon>
        <taxon>Ecdysozoa</taxon>
        <taxon>Arthropoda</taxon>
        <taxon>Chelicerata</taxon>
        <taxon>Arachnida</taxon>
        <taxon>Acari</taxon>
        <taxon>Parasitiformes</taxon>
        <taxon>Mesostigmata</taxon>
        <taxon>Gamasina</taxon>
        <taxon>Dermanyssoidea</taxon>
        <taxon>Varroidae</taxon>
        <taxon>Varroa</taxon>
    </lineage>
</organism>
<dbReference type="Pfam" id="PF00635">
    <property type="entry name" value="Motile_Sperm"/>
    <property type="match status" value="1"/>
</dbReference>
<keyword evidence="5 7" id="KW-0472">Membrane</keyword>
<feature type="transmembrane region" description="Helical" evidence="7">
    <location>
        <begin position="219"/>
        <end position="239"/>
    </location>
</feature>
<dbReference type="OrthoDB" id="264603at2759"/>
<dbReference type="OMA" id="TQRMAFK"/>
<dbReference type="GO" id="GO:0033149">
    <property type="term" value="F:FFAT motif binding"/>
    <property type="evidence" value="ECO:0007669"/>
    <property type="project" value="TreeGrafter"/>
</dbReference>
<dbReference type="SUPFAM" id="SSF49354">
    <property type="entry name" value="PapD-like"/>
    <property type="match status" value="1"/>
</dbReference>
<proteinExistence type="inferred from homology"/>
<evidence type="ECO:0000313" key="9">
    <source>
        <dbReference type="EnsemblMetazoa" id="XP_022654658"/>
    </source>
</evidence>
<keyword evidence="4 7" id="KW-1133">Transmembrane helix</keyword>
<keyword evidence="3 7" id="KW-0812">Transmembrane</keyword>
<dbReference type="InParanoid" id="A0A7M7K2I9"/>
<evidence type="ECO:0000256" key="3">
    <source>
        <dbReference type="ARBA" id="ARBA00022692"/>
    </source>
</evidence>
<evidence type="ECO:0000256" key="5">
    <source>
        <dbReference type="ARBA" id="ARBA00023136"/>
    </source>
</evidence>
<dbReference type="GO" id="GO:0090158">
    <property type="term" value="P:endoplasmic reticulum membrane organization"/>
    <property type="evidence" value="ECO:0007669"/>
    <property type="project" value="TreeGrafter"/>
</dbReference>
<feature type="region of interest" description="Disordered" evidence="6">
    <location>
        <begin position="184"/>
        <end position="215"/>
    </location>
</feature>
<accession>A0A7M7K2I9</accession>
<feature type="compositionally biased region" description="Polar residues" evidence="6">
    <location>
        <begin position="192"/>
        <end position="210"/>
    </location>
</feature>
<feature type="domain" description="MSP" evidence="8">
    <location>
        <begin position="4"/>
        <end position="122"/>
    </location>
</feature>
<dbReference type="EnsemblMetazoa" id="XM_022798923">
    <property type="protein sequence ID" value="XP_022654658"/>
    <property type="gene ID" value="LOC111247677"/>
</dbReference>
<dbReference type="InterPro" id="IPR008962">
    <property type="entry name" value="PapD-like_sf"/>
</dbReference>
<reference evidence="9" key="1">
    <citation type="submission" date="2021-01" db="UniProtKB">
        <authorList>
            <consortium name="EnsemblMetazoa"/>
        </authorList>
    </citation>
    <scope>IDENTIFICATION</scope>
</reference>
<dbReference type="FunCoup" id="A0A7M7K2I9">
    <property type="interactions" value="914"/>
</dbReference>
<sequence>MENILQLEPKHELRFRGPFHEPTQAIMRLTNPSNKWICFKVKTTAPKKYCVRPTCGEIKPQSYTDVAVILQPVHYDPNDTQRHKFLVQSMNIENPTSVNHETLWKNAEPNKIMEAKLRCVLETFESKESHSSSQSQPWGEPPKKIVEVPLQQPQQQLEAAFNAELRRLQDENLALRRQNITLREDSHRLHQSGGSVPSDTRSGNSQSFTDTPPDPFADASTTSVIVMSLILIAVGYLIAKTVF</sequence>
<dbReference type="RefSeq" id="XP_022654658.1">
    <property type="nucleotide sequence ID" value="XM_022798923.1"/>
</dbReference>
<dbReference type="InterPro" id="IPR016763">
    <property type="entry name" value="VAP"/>
</dbReference>
<evidence type="ECO:0000259" key="8">
    <source>
        <dbReference type="PROSITE" id="PS50202"/>
    </source>
</evidence>
<dbReference type="KEGG" id="vde:111247677"/>
<dbReference type="InterPro" id="IPR013783">
    <property type="entry name" value="Ig-like_fold"/>
</dbReference>
<evidence type="ECO:0000256" key="6">
    <source>
        <dbReference type="SAM" id="MobiDB-lite"/>
    </source>
</evidence>
<dbReference type="PROSITE" id="PS50202">
    <property type="entry name" value="MSP"/>
    <property type="match status" value="1"/>
</dbReference>
<evidence type="ECO:0000256" key="7">
    <source>
        <dbReference type="SAM" id="Phobius"/>
    </source>
</evidence>
<keyword evidence="10" id="KW-1185">Reference proteome</keyword>
<dbReference type="InterPro" id="IPR000535">
    <property type="entry name" value="MSP_dom"/>
</dbReference>
<dbReference type="Proteomes" id="UP000594260">
    <property type="component" value="Unplaced"/>
</dbReference>